<protein>
    <submittedName>
        <fullName evidence="1">Uncharacterized protein</fullName>
    </submittedName>
</protein>
<dbReference type="Proteomes" id="UP000440041">
    <property type="component" value="Unassembled WGS sequence"/>
</dbReference>
<evidence type="ECO:0000313" key="1">
    <source>
        <dbReference type="EMBL" id="KAB8301816.1"/>
    </source>
</evidence>
<evidence type="ECO:0000313" key="2">
    <source>
        <dbReference type="Proteomes" id="UP000440041"/>
    </source>
</evidence>
<name>A0A6A2VBC6_9BIFI</name>
<gene>
    <name evidence="1" type="ORF">DSM100238_0135</name>
</gene>
<keyword evidence="2" id="KW-1185">Reference proteome</keyword>
<comment type="caution">
    <text evidence="1">The sequence shown here is derived from an EMBL/GenBank/DDBJ whole genome shotgun (WGS) entry which is preliminary data.</text>
</comment>
<accession>A0A6A2VBC6</accession>
<sequence length="46" mass="5440">MRREHRWPYWMFCNAPTSLRSRGIAVCSARWSVRVSYGAGYDGDMR</sequence>
<dbReference type="AlphaFoldDB" id="A0A6A2VBC6"/>
<organism evidence="1 2">
    <name type="scientific">Bifidobacterium apri</name>
    <dbReference type="NCBI Taxonomy" id="1769423"/>
    <lineage>
        <taxon>Bacteria</taxon>
        <taxon>Bacillati</taxon>
        <taxon>Actinomycetota</taxon>
        <taxon>Actinomycetes</taxon>
        <taxon>Bifidobacteriales</taxon>
        <taxon>Bifidobacteriaceae</taxon>
        <taxon>Bifidobacterium</taxon>
    </lineage>
</organism>
<dbReference type="EMBL" id="WBSO01000001">
    <property type="protein sequence ID" value="KAB8301816.1"/>
    <property type="molecule type" value="Genomic_DNA"/>
</dbReference>
<reference evidence="1 2" key="1">
    <citation type="submission" date="2019-09" db="EMBL/GenBank/DDBJ databases">
        <title>Characterization of the phylogenetic diversity of two novel species belonging to the genus Bifidobacterium: Bifidobacterium cebidarum sp. nov. and Bifidobacterium leontopitheci sp. nov.</title>
        <authorList>
            <person name="Lugli G.A."/>
            <person name="Duranti S."/>
            <person name="Milani C."/>
            <person name="Turroni F."/>
            <person name="Ventura M."/>
        </authorList>
    </citation>
    <scope>NUCLEOTIDE SEQUENCE [LARGE SCALE GENOMIC DNA]</scope>
    <source>
        <strain evidence="1 2">DSM 100238</strain>
    </source>
</reference>
<proteinExistence type="predicted"/>